<keyword evidence="1" id="KW-1133">Transmembrane helix</keyword>
<dbReference type="InterPro" id="IPR048389">
    <property type="entry name" value="YciQ-like_C"/>
</dbReference>
<dbReference type="Pfam" id="PF20990">
    <property type="entry name" value="DUF2207_C"/>
    <property type="match status" value="1"/>
</dbReference>
<evidence type="ECO:0000313" key="4">
    <source>
        <dbReference type="Proteomes" id="UP000661193"/>
    </source>
</evidence>
<evidence type="ECO:0000313" key="3">
    <source>
        <dbReference type="EMBL" id="MBL6278260.1"/>
    </source>
</evidence>
<feature type="transmembrane region" description="Helical" evidence="1">
    <location>
        <begin position="163"/>
        <end position="182"/>
    </location>
</feature>
<keyword evidence="1" id="KW-0812">Transmembrane</keyword>
<evidence type="ECO:0000259" key="2">
    <source>
        <dbReference type="Pfam" id="PF20990"/>
    </source>
</evidence>
<proteinExistence type="predicted"/>
<protein>
    <submittedName>
        <fullName evidence="3">DUF2207 domain-containing protein</fullName>
    </submittedName>
</protein>
<dbReference type="EMBL" id="JAETXL010000006">
    <property type="protein sequence ID" value="MBL6278260.1"/>
    <property type="molecule type" value="Genomic_DNA"/>
</dbReference>
<feature type="transmembrane region" description="Helical" evidence="1">
    <location>
        <begin position="6"/>
        <end position="25"/>
    </location>
</feature>
<reference evidence="3 4" key="1">
    <citation type="submission" date="2021-01" db="EMBL/GenBank/DDBJ databases">
        <title>Genome sequencing of Micromonospora fiedleri MG-37.</title>
        <authorList>
            <person name="Moreland P.E.J."/>
            <person name="Stach J.E.M."/>
        </authorList>
    </citation>
    <scope>NUCLEOTIDE SEQUENCE [LARGE SCALE GENOMIC DNA]</scope>
    <source>
        <strain evidence="3 4">MG-37</strain>
    </source>
</reference>
<dbReference type="Proteomes" id="UP000661193">
    <property type="component" value="Unassembled WGS sequence"/>
</dbReference>
<organism evidence="3 4">
    <name type="scientific">Micromonospora fiedleri</name>
    <dbReference type="NCBI Taxonomy" id="1157498"/>
    <lineage>
        <taxon>Bacteria</taxon>
        <taxon>Bacillati</taxon>
        <taxon>Actinomycetota</taxon>
        <taxon>Actinomycetes</taxon>
        <taxon>Micromonosporales</taxon>
        <taxon>Micromonosporaceae</taxon>
        <taxon>Micromonospora</taxon>
    </lineage>
</organism>
<name>A0ABS1UTR3_9ACTN</name>
<accession>A0ABS1UTR3</accession>
<feature type="transmembrane region" description="Helical" evidence="1">
    <location>
        <begin position="194"/>
        <end position="213"/>
    </location>
</feature>
<feature type="domain" description="Predicted membrane protein YciQ-like C-terminal" evidence="2">
    <location>
        <begin position="44"/>
        <end position="266"/>
    </location>
</feature>
<sequence length="609" mass="65281">MFVDLAVSAVALAGWFAVYGAVRFATRPANPTPAPATMELGDEPPALVNMLANRWTVTEDAAEATLLDLAARGFVELRQPGDDPMQTTLHLPAAPPDESGLRPYERRVLDRMRGLAAGGALPLTALTFRDQGQARAWNRRFRAEVVDHARQAGLSRRRFGPRVTAMLSAAALVAGVFVWLAVTQYGLSHPAGDTRGLAAGFFTFAVLSSFAAATPGERDTPRGAEVAARWLGVRDWLRGHEQFADLPPASVAIWDRYLGYGAALGTTHLTSAVLDLGMGDRNLVWSSYGGTWHRVRVRYPQRSHQGRTLPGLLLRAVVLGGAAIFVLRLFGPVADPTPTSEYPGARAFSLVIVGLVVVAGLMLARAVYTAVRAVVDLFTERTITGEVLWVQVWKSTAHGKNMPSRPWLYHLAVDDGSGDRTTAWGLPSQWAGDCHDGDTVTIRVRPWSRRVVAFAVVGHGRSRNLAEPVIHPSEMAAATGAESPAYLITPEEIGQALGVAVHAPEAVELPGPFTGVQFRAAGDGQPVLTIQAVSGTAAQWIWRLNTRGQEVPGVGDGAYLLGERAVLRLGDRTLLVTLLGAARSRTASLPWLLTQAATRASADRPETTG</sequence>
<evidence type="ECO:0000256" key="1">
    <source>
        <dbReference type="SAM" id="Phobius"/>
    </source>
</evidence>
<gene>
    <name evidence="3" type="ORF">JMF97_19050</name>
</gene>
<feature type="transmembrane region" description="Helical" evidence="1">
    <location>
        <begin position="312"/>
        <end position="330"/>
    </location>
</feature>
<keyword evidence="1" id="KW-0472">Membrane</keyword>
<dbReference type="RefSeq" id="WP_203222763.1">
    <property type="nucleotide sequence ID" value="NZ_JAETXL010000006.1"/>
</dbReference>
<feature type="transmembrane region" description="Helical" evidence="1">
    <location>
        <begin position="350"/>
        <end position="371"/>
    </location>
</feature>
<keyword evidence="4" id="KW-1185">Reference proteome</keyword>
<comment type="caution">
    <text evidence="3">The sequence shown here is derived from an EMBL/GenBank/DDBJ whole genome shotgun (WGS) entry which is preliminary data.</text>
</comment>